<sequence>MPNFRSKPGSLPQACRGTSRESDAAGSEKVVKDATQWISRHALITAFIVGRRKSSYACDFQPERNLPLTNEAKTFLSKAC</sequence>
<keyword evidence="3" id="KW-1185">Reference proteome</keyword>
<gene>
    <name evidence="2" type="ORF">SAMN05720606_103385</name>
</gene>
<accession>A0A1G5EPV6</accession>
<name>A0A1G5EPV6_9BACL</name>
<feature type="region of interest" description="Disordered" evidence="1">
    <location>
        <begin position="1"/>
        <end position="27"/>
    </location>
</feature>
<dbReference type="EMBL" id="FMVM01000003">
    <property type="protein sequence ID" value="SCY29002.1"/>
    <property type="molecule type" value="Genomic_DNA"/>
</dbReference>
<dbReference type="AlphaFoldDB" id="A0A1G5EPV6"/>
<evidence type="ECO:0000313" key="3">
    <source>
        <dbReference type="Proteomes" id="UP000198538"/>
    </source>
</evidence>
<evidence type="ECO:0000313" key="2">
    <source>
        <dbReference type="EMBL" id="SCY29002.1"/>
    </source>
</evidence>
<reference evidence="3" key="1">
    <citation type="submission" date="2016-10" db="EMBL/GenBank/DDBJ databases">
        <authorList>
            <person name="Varghese N."/>
            <person name="Submissions S."/>
        </authorList>
    </citation>
    <scope>NUCLEOTIDE SEQUENCE [LARGE SCALE GENOMIC DNA]</scope>
    <source>
        <strain evidence="3">BL9</strain>
    </source>
</reference>
<evidence type="ECO:0000256" key="1">
    <source>
        <dbReference type="SAM" id="MobiDB-lite"/>
    </source>
</evidence>
<proteinExistence type="predicted"/>
<organism evidence="2 3">
    <name type="scientific">Paenibacillus polysaccharolyticus</name>
    <dbReference type="NCBI Taxonomy" id="582692"/>
    <lineage>
        <taxon>Bacteria</taxon>
        <taxon>Bacillati</taxon>
        <taxon>Bacillota</taxon>
        <taxon>Bacilli</taxon>
        <taxon>Bacillales</taxon>
        <taxon>Paenibacillaceae</taxon>
        <taxon>Paenibacillus</taxon>
    </lineage>
</organism>
<protein>
    <submittedName>
        <fullName evidence="2">Uncharacterized protein</fullName>
    </submittedName>
</protein>
<dbReference type="Proteomes" id="UP000198538">
    <property type="component" value="Unassembled WGS sequence"/>
</dbReference>